<proteinExistence type="predicted"/>
<keyword evidence="1" id="KW-1185">Reference proteome</keyword>
<accession>A0A1I8B8I5</accession>
<sequence length="142" mass="16338">MGCRSDIPYLLLSTKQNAETNFHLRLHQTLIFLRACFSGIKNENSALNENCQAESDITNYGNGELVSNDTWIGRFLPSAQKRCFFKFSDGIFFVHDEEIGQYRIVCCSNGTNTAQEEIHFRETCKVTTREINDVKSWRITDN</sequence>
<organism evidence="1 2">
    <name type="scientific">Meloidogyne hapla</name>
    <name type="common">Root-knot nematode worm</name>
    <dbReference type="NCBI Taxonomy" id="6305"/>
    <lineage>
        <taxon>Eukaryota</taxon>
        <taxon>Metazoa</taxon>
        <taxon>Ecdysozoa</taxon>
        <taxon>Nematoda</taxon>
        <taxon>Chromadorea</taxon>
        <taxon>Rhabditida</taxon>
        <taxon>Tylenchina</taxon>
        <taxon>Tylenchomorpha</taxon>
        <taxon>Tylenchoidea</taxon>
        <taxon>Meloidogynidae</taxon>
        <taxon>Meloidogyninae</taxon>
        <taxon>Meloidogyne</taxon>
    </lineage>
</organism>
<reference evidence="2" key="1">
    <citation type="submission" date="2016-11" db="UniProtKB">
        <authorList>
            <consortium name="WormBaseParasite"/>
        </authorList>
    </citation>
    <scope>IDENTIFICATION</scope>
</reference>
<dbReference type="AlphaFoldDB" id="A0A1I8B8I5"/>
<evidence type="ECO:0000313" key="2">
    <source>
        <dbReference type="WBParaSite" id="MhA1_Contig1626.frz3.gene6"/>
    </source>
</evidence>
<name>A0A1I8B8I5_MELHA</name>
<dbReference type="WBParaSite" id="MhA1_Contig1626.frz3.gene6">
    <property type="protein sequence ID" value="MhA1_Contig1626.frz3.gene6"/>
    <property type="gene ID" value="MhA1_Contig1626.frz3.gene6"/>
</dbReference>
<dbReference type="Proteomes" id="UP000095281">
    <property type="component" value="Unplaced"/>
</dbReference>
<protein>
    <submittedName>
        <fullName evidence="2">Uncharacterized protein</fullName>
    </submittedName>
</protein>
<evidence type="ECO:0000313" key="1">
    <source>
        <dbReference type="Proteomes" id="UP000095281"/>
    </source>
</evidence>